<evidence type="ECO:0000313" key="10">
    <source>
        <dbReference type="Proteomes" id="UP001359485"/>
    </source>
</evidence>
<dbReference type="Proteomes" id="UP001359485">
    <property type="component" value="Unassembled WGS sequence"/>
</dbReference>
<feature type="region of interest" description="Disordered" evidence="6">
    <location>
        <begin position="200"/>
        <end position="282"/>
    </location>
</feature>
<organism evidence="8 11">
    <name type="scientific">Polyplax serrata</name>
    <name type="common">Common mouse louse</name>
    <dbReference type="NCBI Taxonomy" id="468196"/>
    <lineage>
        <taxon>Eukaryota</taxon>
        <taxon>Metazoa</taxon>
        <taxon>Ecdysozoa</taxon>
        <taxon>Arthropoda</taxon>
        <taxon>Hexapoda</taxon>
        <taxon>Insecta</taxon>
        <taxon>Pterygota</taxon>
        <taxon>Neoptera</taxon>
        <taxon>Paraneoptera</taxon>
        <taxon>Psocodea</taxon>
        <taxon>Troctomorpha</taxon>
        <taxon>Phthiraptera</taxon>
        <taxon>Anoplura</taxon>
        <taxon>Polyplacidae</taxon>
        <taxon>Polyplax</taxon>
    </lineage>
</organism>
<dbReference type="AlphaFoldDB" id="A0AAN8NT25"/>
<evidence type="ECO:0000313" key="8">
    <source>
        <dbReference type="EMBL" id="KAK6621149.1"/>
    </source>
</evidence>
<accession>A0AAN8NT25</accession>
<evidence type="ECO:0000313" key="9">
    <source>
        <dbReference type="EMBL" id="KAK6642051.1"/>
    </source>
</evidence>
<evidence type="ECO:0000259" key="7">
    <source>
        <dbReference type="PROSITE" id="PS50103"/>
    </source>
</evidence>
<dbReference type="InterPro" id="IPR036855">
    <property type="entry name" value="Znf_CCCH_sf"/>
</dbReference>
<feature type="domain" description="C3H1-type" evidence="7">
    <location>
        <begin position="117"/>
        <end position="145"/>
    </location>
</feature>
<dbReference type="FunFam" id="4.10.1000.10:FF:000002">
    <property type="entry name" value="Zinc finger protein 36, C3H1 type-like 1"/>
    <property type="match status" value="1"/>
</dbReference>
<evidence type="ECO:0000256" key="4">
    <source>
        <dbReference type="ARBA" id="ARBA00022833"/>
    </source>
</evidence>
<dbReference type="Pfam" id="PF00642">
    <property type="entry name" value="zf-CCCH"/>
    <property type="match status" value="2"/>
</dbReference>
<dbReference type="InterPro" id="IPR045877">
    <property type="entry name" value="ZFP36-like"/>
</dbReference>
<evidence type="ECO:0000256" key="2">
    <source>
        <dbReference type="ARBA" id="ARBA00022737"/>
    </source>
</evidence>
<keyword evidence="1 5" id="KW-0479">Metal-binding</keyword>
<keyword evidence="4 5" id="KW-0862">Zinc</keyword>
<dbReference type="PROSITE" id="PS50103">
    <property type="entry name" value="ZF_C3H1"/>
    <property type="match status" value="2"/>
</dbReference>
<dbReference type="Gene3D" id="4.10.1000.10">
    <property type="entry name" value="Zinc finger, CCCH-type"/>
    <property type="match status" value="2"/>
</dbReference>
<keyword evidence="3 5" id="KW-0863">Zinc-finger</keyword>
<dbReference type="Proteomes" id="UP001372834">
    <property type="component" value="Unassembled WGS sequence"/>
</dbReference>
<evidence type="ECO:0000256" key="6">
    <source>
        <dbReference type="SAM" id="MobiDB-lite"/>
    </source>
</evidence>
<dbReference type="GO" id="GO:0008270">
    <property type="term" value="F:zinc ion binding"/>
    <property type="evidence" value="ECO:0007669"/>
    <property type="project" value="UniProtKB-KW"/>
</dbReference>
<feature type="zinc finger region" description="C3H1-type" evidence="5">
    <location>
        <begin position="117"/>
        <end position="145"/>
    </location>
</feature>
<dbReference type="PANTHER" id="PTHR12547:SF18">
    <property type="entry name" value="PROTEIN TIS11"/>
    <property type="match status" value="1"/>
</dbReference>
<protein>
    <recommendedName>
        <fullName evidence="7">C3H1-type domain-containing protein</fullName>
    </recommendedName>
</protein>
<keyword evidence="10" id="KW-1185">Reference proteome</keyword>
<dbReference type="GO" id="GO:0003729">
    <property type="term" value="F:mRNA binding"/>
    <property type="evidence" value="ECO:0007669"/>
    <property type="project" value="InterPro"/>
</dbReference>
<dbReference type="EMBL" id="JAWJWF010000001">
    <property type="protein sequence ID" value="KAK6642051.1"/>
    <property type="molecule type" value="Genomic_DNA"/>
</dbReference>
<dbReference type="PANTHER" id="PTHR12547">
    <property type="entry name" value="CCCH ZINC FINGER/TIS11-RELATED"/>
    <property type="match status" value="1"/>
</dbReference>
<keyword evidence="2" id="KW-0677">Repeat</keyword>
<feature type="zinc finger region" description="C3H1-type" evidence="5">
    <location>
        <begin position="155"/>
        <end position="183"/>
    </location>
</feature>
<reference evidence="8 11" key="1">
    <citation type="submission" date="2023-10" db="EMBL/GenBank/DDBJ databases">
        <title>Genomes of two closely related lineages of the louse Polyplax serrata with different host specificities.</title>
        <authorList>
            <person name="Martinu J."/>
            <person name="Tarabai H."/>
            <person name="Stefka J."/>
            <person name="Hypsa V."/>
        </authorList>
    </citation>
    <scope>NUCLEOTIDE SEQUENCE [LARGE SCALE GENOMIC DNA]</scope>
    <source>
        <strain evidence="9">98ZLc_SE</strain>
        <strain evidence="8">HR10_N</strain>
    </source>
</reference>
<feature type="compositionally biased region" description="Low complexity" evidence="6">
    <location>
        <begin position="210"/>
        <end position="248"/>
    </location>
</feature>
<evidence type="ECO:0000313" key="11">
    <source>
        <dbReference type="Proteomes" id="UP001372834"/>
    </source>
</evidence>
<gene>
    <name evidence="8" type="ORF">RUM43_011455</name>
    <name evidence="9" type="ORF">RUM44_013774</name>
</gene>
<dbReference type="InterPro" id="IPR000571">
    <property type="entry name" value="Znf_CCCH"/>
</dbReference>
<dbReference type="FunFam" id="4.10.1000.10:FF:000001">
    <property type="entry name" value="zinc finger CCCH domain-containing protein 15-like"/>
    <property type="match status" value="1"/>
</dbReference>
<name>A0AAN8NT25_POLSC</name>
<feature type="compositionally biased region" description="Polar residues" evidence="6">
    <location>
        <begin position="264"/>
        <end position="276"/>
    </location>
</feature>
<evidence type="ECO:0000256" key="1">
    <source>
        <dbReference type="ARBA" id="ARBA00022723"/>
    </source>
</evidence>
<feature type="domain" description="C3H1-type" evidence="7">
    <location>
        <begin position="155"/>
        <end position="183"/>
    </location>
</feature>
<evidence type="ECO:0000256" key="5">
    <source>
        <dbReference type="PROSITE-ProRule" id="PRU00723"/>
    </source>
</evidence>
<dbReference type="SMART" id="SM00356">
    <property type="entry name" value="ZnF_C3H1"/>
    <property type="match status" value="2"/>
</dbReference>
<dbReference type="EMBL" id="JAWJWE010000039">
    <property type="protein sequence ID" value="KAK6621149.1"/>
    <property type="molecule type" value="Genomic_DNA"/>
</dbReference>
<evidence type="ECO:0000256" key="3">
    <source>
        <dbReference type="ARBA" id="ARBA00022771"/>
    </source>
</evidence>
<comment type="caution">
    <text evidence="8">The sequence shown here is derived from an EMBL/GenBank/DDBJ whole genome shotgun (WGS) entry which is preliminary data.</text>
</comment>
<dbReference type="SUPFAM" id="SSF90229">
    <property type="entry name" value="CCCH zinc finger"/>
    <property type="match status" value="2"/>
</dbReference>
<proteinExistence type="predicted"/>
<sequence length="301" mass="33170">MFQQQQQQQQQQQPQHQQKLLRLNNDIFQQVSSHTSAVRRVNSTGGTTTTTPRVAALSQPQTTGNFTLSTASLVNSVATLLPVLENIQNQSLHRKLDRSQSEPAKIIQVPQIINSSRYKTELCRPFEESGSCKYGDKCQFAHGAHELRSLARHPKYKTELCRTFHTIGFCPYGPRCHFVHNAEEARPTVGQMQAIQRRPTPLNIAPPFPGSVSGTPSPSSSLSQSPTTSYSSFFSEENSSIPCDSLSNPSPPPNSSPFAYRPQVQASARSNSTSPEPNAAAKDERLLILDLMALSLEDLIA</sequence>